<dbReference type="AlphaFoldDB" id="A0A8K0WKN6"/>
<dbReference type="OrthoDB" id="5424209at2759"/>
<keyword evidence="2" id="KW-1185">Reference proteome</keyword>
<evidence type="ECO:0000313" key="2">
    <source>
        <dbReference type="Proteomes" id="UP000813444"/>
    </source>
</evidence>
<gene>
    <name evidence="1" type="ORF">B0I35DRAFT_483565</name>
</gene>
<organism evidence="1 2">
    <name type="scientific">Stachybotrys elegans</name>
    <dbReference type="NCBI Taxonomy" id="80388"/>
    <lineage>
        <taxon>Eukaryota</taxon>
        <taxon>Fungi</taxon>
        <taxon>Dikarya</taxon>
        <taxon>Ascomycota</taxon>
        <taxon>Pezizomycotina</taxon>
        <taxon>Sordariomycetes</taxon>
        <taxon>Hypocreomycetidae</taxon>
        <taxon>Hypocreales</taxon>
        <taxon>Stachybotryaceae</taxon>
        <taxon>Stachybotrys</taxon>
    </lineage>
</organism>
<evidence type="ECO:0000313" key="1">
    <source>
        <dbReference type="EMBL" id="KAH7305809.1"/>
    </source>
</evidence>
<dbReference type="Proteomes" id="UP000813444">
    <property type="component" value="Unassembled WGS sequence"/>
</dbReference>
<reference evidence="1" key="1">
    <citation type="journal article" date="2021" name="Nat. Commun.">
        <title>Genetic determinants of endophytism in the Arabidopsis root mycobiome.</title>
        <authorList>
            <person name="Mesny F."/>
            <person name="Miyauchi S."/>
            <person name="Thiergart T."/>
            <person name="Pickel B."/>
            <person name="Atanasova L."/>
            <person name="Karlsson M."/>
            <person name="Huettel B."/>
            <person name="Barry K.W."/>
            <person name="Haridas S."/>
            <person name="Chen C."/>
            <person name="Bauer D."/>
            <person name="Andreopoulos W."/>
            <person name="Pangilinan J."/>
            <person name="LaButti K."/>
            <person name="Riley R."/>
            <person name="Lipzen A."/>
            <person name="Clum A."/>
            <person name="Drula E."/>
            <person name="Henrissat B."/>
            <person name="Kohler A."/>
            <person name="Grigoriev I.V."/>
            <person name="Martin F.M."/>
            <person name="Hacquard S."/>
        </authorList>
    </citation>
    <scope>NUCLEOTIDE SEQUENCE</scope>
    <source>
        <strain evidence="1">MPI-CAGE-CH-0235</strain>
    </source>
</reference>
<proteinExistence type="predicted"/>
<sequence>MKRAAATILESEGIKEPPTYEKGLLGGTSEFLWHIRVVESTIGYDKYKRLTLLIETEWEDGCADSWEKTVWELKHMVDDKFPEFDMEVEIISTHLTRFQYFGAIIDQPELETAWKGIDSEVVGIINRNARARGTMVMVSLDRIGHNPIRQDNPIGVFIALDYACPEEEFSHIAADVDSLMASLSLPDPVTVHIEYNQIHHFEFFD</sequence>
<name>A0A8K0WKN6_9HYPO</name>
<protein>
    <submittedName>
        <fullName evidence="1">Uncharacterized protein</fullName>
    </submittedName>
</protein>
<accession>A0A8K0WKN6</accession>
<comment type="caution">
    <text evidence="1">The sequence shown here is derived from an EMBL/GenBank/DDBJ whole genome shotgun (WGS) entry which is preliminary data.</text>
</comment>
<dbReference type="EMBL" id="JAGPNK010000017">
    <property type="protein sequence ID" value="KAH7305809.1"/>
    <property type="molecule type" value="Genomic_DNA"/>
</dbReference>